<dbReference type="Pfam" id="PF13181">
    <property type="entry name" value="TPR_8"/>
    <property type="match status" value="1"/>
</dbReference>
<feature type="chain" id="PRO_5041665886" evidence="2">
    <location>
        <begin position="18"/>
        <end position="751"/>
    </location>
</feature>
<proteinExistence type="predicted"/>
<accession>A0AA86T137</accession>
<dbReference type="InterPro" id="IPR011990">
    <property type="entry name" value="TPR-like_helical_dom_sf"/>
</dbReference>
<evidence type="ECO:0000313" key="3">
    <source>
        <dbReference type="EMBL" id="CAJ1968212.1"/>
    </source>
</evidence>
<dbReference type="Proteomes" id="UP001189624">
    <property type="component" value="Chromosome 7"/>
</dbReference>
<evidence type="ECO:0000256" key="2">
    <source>
        <dbReference type="SAM" id="SignalP"/>
    </source>
</evidence>
<keyword evidence="1" id="KW-0802">TPR repeat</keyword>
<reference evidence="3" key="1">
    <citation type="submission" date="2023-10" db="EMBL/GenBank/DDBJ databases">
        <authorList>
            <person name="Domelevo Entfellner J.-B."/>
        </authorList>
    </citation>
    <scope>NUCLEOTIDE SEQUENCE</scope>
</reference>
<feature type="repeat" description="TPR" evidence="1">
    <location>
        <begin position="639"/>
        <end position="672"/>
    </location>
</feature>
<dbReference type="PANTHER" id="PTHR44102">
    <property type="entry name" value="PROTEIN NPG1"/>
    <property type="match status" value="1"/>
</dbReference>
<sequence length="751" mass="83438">MLIFLQIQTVLSHCGVAVWEAGLEKGGKVKPGEVCRTIMKCLRSGESLGGADEVFPSSGSLASATKDFSASEHSCLAEHIDKKPDTGNIEEAESSLRESGVLNYEEARALLGRYEYQKGNIVAALHVFEGIDIGVVTPKIKLALSRSRERRKRHSQNHGEPQMSIHSVGLLLESIFLKAKSLQILEKFKEAAQSCKVILDIVESSLPEGLPDNFSAECKLQETLNKAVELLPELWKLADCPREAILSYRRALLHQWNLDAETIAKIQKEFVVFLLYSGGEATPPNLRSQMDGSFVPRNNIEEAILLLLILLRKATLNRIEWDPSILDHLSFALSVSGDLTALANQLEELLPRTIHRSERYYALALCYSGAGKDLVALDLLRKLLSSREDQHHVPGLLMASKICCENSSLAEEGVSFAKRVLQNLDGRCNHLENHANFFLGVSLSAQSKLAISDSERFNRQSEALHALETSAKARNPLVLYHLSLEYAEHRKLDSALYYANCFIKLEGGSNVKGWLLLARILSAQKQFLDAETVIDSALDQTGKWDQGDLLRTKAKLQIAQGKLRNAIGTYTQLLAVLQIQSKGFGSCSGKKLYKDNRDRSRNLEVEIWHDIAYVYISLSQWHDAEVCLSKSKAIKPLSASRCHAIGIMYEAKGHYKEALKSFADALDIDPGHVLSLVSSAVVLKRCCNHSNPAVKSFLMDALRHDRFNASAWYNLGLLHKAEVKASSLVEAAECFQAAHFLEESEPVEPFR</sequence>
<keyword evidence="2" id="KW-0732">Signal</keyword>
<name>A0AA86T137_9FABA</name>
<feature type="signal peptide" evidence="2">
    <location>
        <begin position="1"/>
        <end position="17"/>
    </location>
</feature>
<dbReference type="PANTHER" id="PTHR44102:SF12">
    <property type="entry name" value="PROTEIN NPGR2"/>
    <property type="match status" value="1"/>
</dbReference>
<organism evidence="3 4">
    <name type="scientific">Sphenostylis stenocarpa</name>
    <dbReference type="NCBI Taxonomy" id="92480"/>
    <lineage>
        <taxon>Eukaryota</taxon>
        <taxon>Viridiplantae</taxon>
        <taxon>Streptophyta</taxon>
        <taxon>Embryophyta</taxon>
        <taxon>Tracheophyta</taxon>
        <taxon>Spermatophyta</taxon>
        <taxon>Magnoliopsida</taxon>
        <taxon>eudicotyledons</taxon>
        <taxon>Gunneridae</taxon>
        <taxon>Pentapetalae</taxon>
        <taxon>rosids</taxon>
        <taxon>fabids</taxon>
        <taxon>Fabales</taxon>
        <taxon>Fabaceae</taxon>
        <taxon>Papilionoideae</taxon>
        <taxon>50 kb inversion clade</taxon>
        <taxon>NPAAA clade</taxon>
        <taxon>indigoferoid/millettioid clade</taxon>
        <taxon>Phaseoleae</taxon>
        <taxon>Sphenostylis</taxon>
    </lineage>
</organism>
<evidence type="ECO:0000313" key="4">
    <source>
        <dbReference type="Proteomes" id="UP001189624"/>
    </source>
</evidence>
<keyword evidence="4" id="KW-1185">Reference proteome</keyword>
<dbReference type="PROSITE" id="PS50005">
    <property type="entry name" value="TPR"/>
    <property type="match status" value="1"/>
</dbReference>
<evidence type="ECO:0000256" key="1">
    <source>
        <dbReference type="PROSITE-ProRule" id="PRU00339"/>
    </source>
</evidence>
<dbReference type="Gene3D" id="1.25.40.10">
    <property type="entry name" value="Tetratricopeptide repeat domain"/>
    <property type="match status" value="3"/>
</dbReference>
<gene>
    <name evidence="3" type="ORF">AYBTSS11_LOCUS21593</name>
</gene>
<protein>
    <submittedName>
        <fullName evidence="3">Uncharacterized protein</fullName>
    </submittedName>
</protein>
<dbReference type="Gramene" id="rna-AYBTSS11_LOCUS21593">
    <property type="protein sequence ID" value="CAJ1968212.1"/>
    <property type="gene ID" value="gene-AYBTSS11_LOCUS21593"/>
</dbReference>
<dbReference type="InterPro" id="IPR019734">
    <property type="entry name" value="TPR_rpt"/>
</dbReference>
<dbReference type="SUPFAM" id="SSF48452">
    <property type="entry name" value="TPR-like"/>
    <property type="match status" value="2"/>
</dbReference>
<dbReference type="EMBL" id="OY731404">
    <property type="protein sequence ID" value="CAJ1968212.1"/>
    <property type="molecule type" value="Genomic_DNA"/>
</dbReference>
<dbReference type="SMART" id="SM00028">
    <property type="entry name" value="TPR"/>
    <property type="match status" value="7"/>
</dbReference>
<dbReference type="AlphaFoldDB" id="A0AA86T137"/>
<dbReference type="InterPro" id="IPR043376">
    <property type="entry name" value="NPG1-like"/>
</dbReference>